<feature type="domain" description="SpoVT-AbrB" evidence="2">
    <location>
        <begin position="3"/>
        <end position="49"/>
    </location>
</feature>
<reference evidence="3 4" key="1">
    <citation type="journal article" date="2021" name="ISME J.">
        <title>Genomic evolution of the class Acidithiobacillia: deep-branching Proteobacteria living in extreme acidic conditions.</title>
        <authorList>
            <person name="Moya-Beltran A."/>
            <person name="Beard S."/>
            <person name="Rojas-Villalobos C."/>
            <person name="Issotta F."/>
            <person name="Gallardo Y."/>
            <person name="Ulloa R."/>
            <person name="Giaveno A."/>
            <person name="Degli Esposti M."/>
            <person name="Johnson D.B."/>
            <person name="Quatrini R."/>
        </authorList>
    </citation>
    <scope>NUCLEOTIDE SEQUENCE [LARGE SCALE GENOMIC DNA]</scope>
    <source>
        <strain evidence="3 4">ATCC 19703</strain>
    </source>
</reference>
<keyword evidence="4" id="KW-1185">Reference proteome</keyword>
<dbReference type="PANTHER" id="PTHR34860:SF6">
    <property type="entry name" value="REPRESSOR-LIKE PROTEIN SSO7C3"/>
    <property type="match status" value="1"/>
</dbReference>
<dbReference type="SMART" id="SM00966">
    <property type="entry name" value="SpoVT_AbrB"/>
    <property type="match status" value="1"/>
</dbReference>
<dbReference type="Gene3D" id="2.10.260.10">
    <property type="match status" value="1"/>
</dbReference>
<dbReference type="Proteomes" id="UP001197028">
    <property type="component" value="Unassembled WGS sequence"/>
</dbReference>
<evidence type="ECO:0000256" key="1">
    <source>
        <dbReference type="PROSITE-ProRule" id="PRU01076"/>
    </source>
</evidence>
<dbReference type="PANTHER" id="PTHR34860">
    <property type="entry name" value="REPRESSOR-LIKE PROTEIN SSO7C3"/>
    <property type="match status" value="1"/>
</dbReference>
<dbReference type="SUPFAM" id="SSF89447">
    <property type="entry name" value="AbrB/MazE/MraZ-like"/>
    <property type="match status" value="1"/>
</dbReference>
<evidence type="ECO:0000313" key="4">
    <source>
        <dbReference type="Proteomes" id="UP001197028"/>
    </source>
</evidence>
<comment type="caution">
    <text evidence="3">The sequence shown here is derived from an EMBL/GenBank/DDBJ whole genome shotgun (WGS) entry which is preliminary data.</text>
</comment>
<sequence>MHSSTSSMTSKGQITIPKTIRDRLHLDQGDKVEFVFTENNEVLIKPMTKKVADVAGRLGTYKKDSAVSLETMQEAIKKRMKNNAV</sequence>
<dbReference type="RefSeq" id="WP_215863331.1">
    <property type="nucleotide sequence ID" value="NZ_JABELD010000038.1"/>
</dbReference>
<organism evidence="3 4">
    <name type="scientific">Acidithiobacillus concretivorus</name>
    <dbReference type="NCBI Taxonomy" id="3063952"/>
    <lineage>
        <taxon>Bacteria</taxon>
        <taxon>Pseudomonadati</taxon>
        <taxon>Pseudomonadota</taxon>
        <taxon>Acidithiobacillia</taxon>
        <taxon>Acidithiobacillales</taxon>
        <taxon>Acidithiobacillaceae</taxon>
        <taxon>Acidithiobacillus</taxon>
    </lineage>
</organism>
<dbReference type="EMBL" id="JABELD010000038">
    <property type="protein sequence ID" value="MBU2738336.1"/>
    <property type="molecule type" value="Genomic_DNA"/>
</dbReference>
<dbReference type="InterPro" id="IPR052975">
    <property type="entry name" value="Repressor-like_regulatory"/>
</dbReference>
<proteinExistence type="predicted"/>
<gene>
    <name evidence="3" type="ORF">HJG40_05940</name>
</gene>
<evidence type="ECO:0000313" key="3">
    <source>
        <dbReference type="EMBL" id="MBU2738336.1"/>
    </source>
</evidence>
<accession>A0ABS5ZNW0</accession>
<dbReference type="InterPro" id="IPR007159">
    <property type="entry name" value="SpoVT-AbrB_dom"/>
</dbReference>
<dbReference type="GO" id="GO:0003677">
    <property type="term" value="F:DNA binding"/>
    <property type="evidence" value="ECO:0007669"/>
    <property type="project" value="UniProtKB-KW"/>
</dbReference>
<name>A0ABS5ZNW0_9PROT</name>
<dbReference type="NCBIfam" id="TIGR01439">
    <property type="entry name" value="lp_hng_hel_AbrB"/>
    <property type="match status" value="1"/>
</dbReference>
<evidence type="ECO:0000259" key="2">
    <source>
        <dbReference type="PROSITE" id="PS51740"/>
    </source>
</evidence>
<protein>
    <submittedName>
        <fullName evidence="3">AbrB/MazE/SpoVT family DNA-binding domain-containing protein</fullName>
    </submittedName>
</protein>
<dbReference type="InterPro" id="IPR037914">
    <property type="entry name" value="SpoVT-AbrB_sf"/>
</dbReference>
<dbReference type="Pfam" id="PF04014">
    <property type="entry name" value="MazE_antitoxin"/>
    <property type="match status" value="1"/>
</dbReference>
<dbReference type="PROSITE" id="PS51740">
    <property type="entry name" value="SPOVT_ABRB"/>
    <property type="match status" value="1"/>
</dbReference>
<keyword evidence="1 3" id="KW-0238">DNA-binding</keyword>